<evidence type="ECO:0000313" key="3">
    <source>
        <dbReference type="Proteomes" id="UP000249300"/>
    </source>
</evidence>
<accession>A0A2X4PKE4</accession>
<evidence type="ECO:0000313" key="2">
    <source>
        <dbReference type="EMBL" id="SQH72765.1"/>
    </source>
</evidence>
<dbReference type="Pfam" id="PF12706">
    <property type="entry name" value="Lactamase_B_2"/>
    <property type="match status" value="1"/>
</dbReference>
<feature type="domain" description="Metallo-beta-lactamase" evidence="1">
    <location>
        <begin position="8"/>
        <end position="191"/>
    </location>
</feature>
<reference evidence="2 3" key="1">
    <citation type="submission" date="2018-06" db="EMBL/GenBank/DDBJ databases">
        <authorList>
            <consortium name="Pathogen Informatics"/>
            <person name="Doyle S."/>
        </authorList>
    </citation>
    <scope>NUCLEOTIDE SEQUENCE [LARGE SCALE GENOMIC DNA]</scope>
    <source>
        <strain evidence="2 3">NCTC12858</strain>
    </source>
</reference>
<keyword evidence="2" id="KW-0378">Hydrolase</keyword>
<dbReference type="InterPro" id="IPR036866">
    <property type="entry name" value="RibonucZ/Hydroxyglut_hydro"/>
</dbReference>
<dbReference type="AlphaFoldDB" id="A0A2X4PKE4"/>
<sequence length="266" mass="29889">MSLASGSSGNCYYLETPMGALLIDTGINVRTIAANLKTVGVDLQQKLRAILLTHDHADHIRSIGRTSLKYELPIYATEAVFAGIDKSRYVVEKPHLSLRHVIDKETPFELIGLRVTPFDVPHDASDNVGYYMEGDDDFRFCLLTDVGHITPTIRSYAGRSKHLVVEANYDSEMLIAGPYPDFLKQRVSGPHGHLSNQTTADFLSEVFTPEMENIWLCHLSKDNNHPELCWKTIENRLFYEGIRVGKDVSLTALARTRPSPLYVLQD</sequence>
<dbReference type="KEGG" id="pcre:NCTC12858_00594"/>
<dbReference type="InterPro" id="IPR001279">
    <property type="entry name" value="Metallo-B-lactamas"/>
</dbReference>
<dbReference type="Gene3D" id="3.60.15.10">
    <property type="entry name" value="Ribonuclease Z/Hydroxyacylglutathione hydrolase-like"/>
    <property type="match status" value="1"/>
</dbReference>
<dbReference type="PANTHER" id="PTHR47619:SF1">
    <property type="entry name" value="EXODEOXYRIBONUCLEASE WALJ"/>
    <property type="match status" value="1"/>
</dbReference>
<dbReference type="EMBL" id="LS483447">
    <property type="protein sequence ID" value="SQH72765.1"/>
    <property type="molecule type" value="Genomic_DNA"/>
</dbReference>
<keyword evidence="3" id="KW-1185">Reference proteome</keyword>
<dbReference type="InterPro" id="IPR052533">
    <property type="entry name" value="WalJ/YycJ-like"/>
</dbReference>
<name>A0A2X4PKE4_9PORP</name>
<dbReference type="SUPFAM" id="SSF56281">
    <property type="entry name" value="Metallo-hydrolase/oxidoreductase"/>
    <property type="match status" value="1"/>
</dbReference>
<dbReference type="GO" id="GO:0016787">
    <property type="term" value="F:hydrolase activity"/>
    <property type="evidence" value="ECO:0007669"/>
    <property type="project" value="UniProtKB-KW"/>
</dbReference>
<dbReference type="PANTHER" id="PTHR47619">
    <property type="entry name" value="METALLO-HYDROLASE YYCJ-RELATED"/>
    <property type="match status" value="1"/>
</dbReference>
<organism evidence="2 3">
    <name type="scientific">Porphyromonas crevioricanis</name>
    <dbReference type="NCBI Taxonomy" id="393921"/>
    <lineage>
        <taxon>Bacteria</taxon>
        <taxon>Pseudomonadati</taxon>
        <taxon>Bacteroidota</taxon>
        <taxon>Bacteroidia</taxon>
        <taxon>Bacteroidales</taxon>
        <taxon>Porphyromonadaceae</taxon>
        <taxon>Porphyromonas</taxon>
    </lineage>
</organism>
<protein>
    <submittedName>
        <fullName evidence="2">Putative hydrolase</fullName>
    </submittedName>
</protein>
<proteinExistence type="predicted"/>
<dbReference type="SMART" id="SM00849">
    <property type="entry name" value="Lactamase_B"/>
    <property type="match status" value="1"/>
</dbReference>
<evidence type="ECO:0000259" key="1">
    <source>
        <dbReference type="SMART" id="SM00849"/>
    </source>
</evidence>
<gene>
    <name evidence="2" type="ORF">NCTC12858_00594</name>
</gene>
<dbReference type="Proteomes" id="UP000249300">
    <property type="component" value="Chromosome 1"/>
</dbReference>